<evidence type="ECO:0000256" key="1">
    <source>
        <dbReference type="SAM" id="Phobius"/>
    </source>
</evidence>
<dbReference type="InterPro" id="IPR050570">
    <property type="entry name" value="Cell_wall_metabolism_enzyme"/>
</dbReference>
<accession>A0A1G1VFU3</accession>
<keyword evidence="1" id="KW-1133">Transmembrane helix</keyword>
<dbReference type="CDD" id="cd12797">
    <property type="entry name" value="M23_peptidase"/>
    <property type="match status" value="1"/>
</dbReference>
<sequence length="355" mass="38174">MLSRRELKEFCSLWWEFLSIPTKRWFARFENAKGALAEGLYRQRGKFARPFIHSGMLGIGAMGIMLAPIISAELPGGNPWQLPAPSAVLSAATENPATITSVSDKVRDKVIDYVVQDGDTISTIAEKFGVSVETILWQNKLTKTSKLKSGQKIQVLPVTGVLHKVAKGETIYSIAKKLDAEPQAIVDFPFNTFVNDETFALAVGQELVIPDGTMPEERPVTSLARRQTPNAGAVAASGSFAWPVQGTFTQGFSWYHKGIDIANRAAPDILAADSGTIVNASASAGGYGIMVIIDHGNGYQTLYAHLSQLYVGVGQTVRRGDALGKMGSTGRSTGTHLHFEILTGGGKINPLEALK</sequence>
<protein>
    <recommendedName>
        <fullName evidence="2">LysM domain-containing protein</fullName>
    </recommendedName>
</protein>
<evidence type="ECO:0000259" key="2">
    <source>
        <dbReference type="PROSITE" id="PS51782"/>
    </source>
</evidence>
<feature type="domain" description="LysM" evidence="2">
    <location>
        <begin position="161"/>
        <end position="209"/>
    </location>
</feature>
<proteinExistence type="predicted"/>
<reference evidence="3 4" key="1">
    <citation type="journal article" date="2016" name="Nat. Commun.">
        <title>Thousands of microbial genomes shed light on interconnected biogeochemical processes in an aquifer system.</title>
        <authorList>
            <person name="Anantharaman K."/>
            <person name="Brown C.T."/>
            <person name="Hug L.A."/>
            <person name="Sharon I."/>
            <person name="Castelle C.J."/>
            <person name="Probst A.J."/>
            <person name="Thomas B.C."/>
            <person name="Singh A."/>
            <person name="Wilkins M.J."/>
            <person name="Karaoz U."/>
            <person name="Brodie E.L."/>
            <person name="Williams K.H."/>
            <person name="Hubbard S.S."/>
            <person name="Banfield J.F."/>
        </authorList>
    </citation>
    <scope>NUCLEOTIDE SEQUENCE [LARGE SCALE GENOMIC DNA]</scope>
</reference>
<dbReference type="GO" id="GO:0004222">
    <property type="term" value="F:metalloendopeptidase activity"/>
    <property type="evidence" value="ECO:0007669"/>
    <property type="project" value="TreeGrafter"/>
</dbReference>
<keyword evidence="1" id="KW-0472">Membrane</keyword>
<comment type="caution">
    <text evidence="3">The sequence shown here is derived from an EMBL/GenBank/DDBJ whole genome shotgun (WGS) entry which is preliminary data.</text>
</comment>
<feature type="transmembrane region" description="Helical" evidence="1">
    <location>
        <begin position="51"/>
        <end position="70"/>
    </location>
</feature>
<dbReference type="PROSITE" id="PS51782">
    <property type="entry name" value="LYSM"/>
    <property type="match status" value="2"/>
</dbReference>
<dbReference type="InterPro" id="IPR016047">
    <property type="entry name" value="M23ase_b-sheet_dom"/>
</dbReference>
<dbReference type="AlphaFoldDB" id="A0A1G1VFU3"/>
<dbReference type="Pfam" id="PF01476">
    <property type="entry name" value="LysM"/>
    <property type="match status" value="2"/>
</dbReference>
<dbReference type="InterPro" id="IPR011055">
    <property type="entry name" value="Dup_hybrid_motif"/>
</dbReference>
<dbReference type="Pfam" id="PF01551">
    <property type="entry name" value="Peptidase_M23"/>
    <property type="match status" value="1"/>
</dbReference>
<organism evidence="3 4">
    <name type="scientific">Candidatus Blackburnbacteria bacterium RIFCSPLOWO2_01_FULL_41_27</name>
    <dbReference type="NCBI Taxonomy" id="1797520"/>
    <lineage>
        <taxon>Bacteria</taxon>
        <taxon>Candidatus Blackburniibacteriota</taxon>
    </lineage>
</organism>
<dbReference type="PANTHER" id="PTHR21666:SF270">
    <property type="entry name" value="MUREIN HYDROLASE ACTIVATOR ENVC"/>
    <property type="match status" value="1"/>
</dbReference>
<dbReference type="PANTHER" id="PTHR21666">
    <property type="entry name" value="PEPTIDASE-RELATED"/>
    <property type="match status" value="1"/>
</dbReference>
<dbReference type="SUPFAM" id="SSF54106">
    <property type="entry name" value="LysM domain"/>
    <property type="match status" value="1"/>
</dbReference>
<dbReference type="SUPFAM" id="SSF51261">
    <property type="entry name" value="Duplicated hybrid motif"/>
    <property type="match status" value="1"/>
</dbReference>
<dbReference type="Gene3D" id="2.70.70.10">
    <property type="entry name" value="Glucose Permease (Domain IIA)"/>
    <property type="match status" value="1"/>
</dbReference>
<dbReference type="InterPro" id="IPR036779">
    <property type="entry name" value="LysM_dom_sf"/>
</dbReference>
<dbReference type="CDD" id="cd00118">
    <property type="entry name" value="LysM"/>
    <property type="match status" value="2"/>
</dbReference>
<evidence type="ECO:0000313" key="3">
    <source>
        <dbReference type="EMBL" id="OGY14323.1"/>
    </source>
</evidence>
<keyword evidence="1" id="KW-0812">Transmembrane</keyword>
<feature type="domain" description="LysM" evidence="2">
    <location>
        <begin position="111"/>
        <end position="155"/>
    </location>
</feature>
<dbReference type="EMBL" id="MHCD01000018">
    <property type="protein sequence ID" value="OGY14323.1"/>
    <property type="molecule type" value="Genomic_DNA"/>
</dbReference>
<dbReference type="SMART" id="SM00257">
    <property type="entry name" value="LysM"/>
    <property type="match status" value="2"/>
</dbReference>
<evidence type="ECO:0000313" key="4">
    <source>
        <dbReference type="Proteomes" id="UP000177685"/>
    </source>
</evidence>
<dbReference type="InterPro" id="IPR018392">
    <property type="entry name" value="LysM"/>
</dbReference>
<gene>
    <name evidence="3" type="ORF">A3A58_01500</name>
</gene>
<dbReference type="Proteomes" id="UP000177685">
    <property type="component" value="Unassembled WGS sequence"/>
</dbReference>
<dbReference type="Gene3D" id="3.10.350.10">
    <property type="entry name" value="LysM domain"/>
    <property type="match status" value="2"/>
</dbReference>
<name>A0A1G1VFU3_9BACT</name>